<keyword evidence="8" id="KW-1185">Reference proteome</keyword>
<dbReference type="GO" id="GO:0016592">
    <property type="term" value="C:mediator complex"/>
    <property type="evidence" value="ECO:0007669"/>
    <property type="project" value="InterPro"/>
</dbReference>
<comment type="caution">
    <text evidence="7">The sequence shown here is derived from an EMBL/GenBank/DDBJ whole genome shotgun (WGS) entry which is preliminary data.</text>
</comment>
<dbReference type="GO" id="GO:0006357">
    <property type="term" value="P:regulation of transcription by RNA polymerase II"/>
    <property type="evidence" value="ECO:0007669"/>
    <property type="project" value="InterPro"/>
</dbReference>
<evidence type="ECO:0000256" key="5">
    <source>
        <dbReference type="ARBA" id="ARBA00023242"/>
    </source>
</evidence>
<dbReference type="GO" id="GO:0003712">
    <property type="term" value="F:transcription coregulator activity"/>
    <property type="evidence" value="ECO:0007669"/>
    <property type="project" value="InterPro"/>
</dbReference>
<dbReference type="Proteomes" id="UP001489004">
    <property type="component" value="Unassembled WGS sequence"/>
</dbReference>
<organism evidence="7 8">
    <name type="scientific">[Myrmecia] bisecta</name>
    <dbReference type="NCBI Taxonomy" id="41462"/>
    <lineage>
        <taxon>Eukaryota</taxon>
        <taxon>Viridiplantae</taxon>
        <taxon>Chlorophyta</taxon>
        <taxon>core chlorophytes</taxon>
        <taxon>Trebouxiophyceae</taxon>
        <taxon>Trebouxiales</taxon>
        <taxon>Trebouxiaceae</taxon>
        <taxon>Myrmecia</taxon>
    </lineage>
</organism>
<reference evidence="7 8" key="1">
    <citation type="journal article" date="2024" name="Nat. Commun.">
        <title>Phylogenomics reveals the evolutionary origins of lichenization in chlorophyte algae.</title>
        <authorList>
            <person name="Puginier C."/>
            <person name="Libourel C."/>
            <person name="Otte J."/>
            <person name="Skaloud P."/>
            <person name="Haon M."/>
            <person name="Grisel S."/>
            <person name="Petersen M."/>
            <person name="Berrin J.G."/>
            <person name="Delaux P.M."/>
            <person name="Dal Grande F."/>
            <person name="Keller J."/>
        </authorList>
    </citation>
    <scope>NUCLEOTIDE SEQUENCE [LARGE SCALE GENOMIC DNA]</scope>
    <source>
        <strain evidence="7 8">SAG 2043</strain>
    </source>
</reference>
<gene>
    <name evidence="7" type="ORF">WJX72_002126</name>
</gene>
<evidence type="ECO:0000313" key="8">
    <source>
        <dbReference type="Proteomes" id="UP001489004"/>
    </source>
</evidence>
<evidence type="ECO:0000256" key="4">
    <source>
        <dbReference type="ARBA" id="ARBA00023163"/>
    </source>
</evidence>
<feature type="region of interest" description="Disordered" evidence="6">
    <location>
        <begin position="43"/>
        <end position="62"/>
    </location>
</feature>
<accession>A0AAW1P9Z5</accession>
<evidence type="ECO:0000256" key="1">
    <source>
        <dbReference type="ARBA" id="ARBA00004123"/>
    </source>
</evidence>
<keyword evidence="3" id="KW-0805">Transcription regulation</keyword>
<dbReference type="PANTHER" id="PTHR13114">
    <property type="entry name" value="MEDIATOR OF RNA POLYMERASE II TRANSCRIPTION SUBUNIT 17"/>
    <property type="match status" value="1"/>
</dbReference>
<keyword evidence="4" id="KW-0804">Transcription</keyword>
<keyword evidence="5" id="KW-0539">Nucleus</keyword>
<comment type="similarity">
    <text evidence="2">Belongs to the Mediator complex subunit 17 family.</text>
</comment>
<evidence type="ECO:0008006" key="9">
    <source>
        <dbReference type="Google" id="ProtNLM"/>
    </source>
</evidence>
<dbReference type="InterPro" id="IPR019313">
    <property type="entry name" value="Mediator_Med17"/>
</dbReference>
<sequence length="373" mass="41856">MAFAMSLPRTKRVKYIEENGREEFVTDDRWAFLRAADPALQAGNVDAEAPASEAKEEGKATEAGPKLPWEVLEKIHTARGEIDVILDLVNYVEAQQHVGVVAVQRSTKLSDLTNERALRLQAKTKQIQDATQRLRRGADALRSHIKRESGFFENVARLQSHWKIRRAPHGGPNSYYVDIALPLKQPWLPHLRQDGHIVDIMQDERRDMYVVDDAAPTDANGRQPVIRGVDAIHVFLERRQRQLLWRLVQQTLDHESEALASGSFADSLASKLVAKVQQSRSIELVWRALTAQAKDYPGSSMHWVLTGKDTTSAIRINVGSAHSMLLIINRDTLKFDGVPPHGPANLRWSGDTMYVVPKQEISTLLHSLLKAGS</sequence>
<evidence type="ECO:0000256" key="6">
    <source>
        <dbReference type="SAM" id="MobiDB-lite"/>
    </source>
</evidence>
<dbReference type="GO" id="GO:0070847">
    <property type="term" value="C:core mediator complex"/>
    <property type="evidence" value="ECO:0007669"/>
    <property type="project" value="TreeGrafter"/>
</dbReference>
<evidence type="ECO:0000256" key="2">
    <source>
        <dbReference type="ARBA" id="ARBA00005635"/>
    </source>
</evidence>
<evidence type="ECO:0000313" key="7">
    <source>
        <dbReference type="EMBL" id="KAK9806770.1"/>
    </source>
</evidence>
<dbReference type="AlphaFoldDB" id="A0AAW1P9Z5"/>
<dbReference type="EMBL" id="JALJOR010000013">
    <property type="protein sequence ID" value="KAK9806770.1"/>
    <property type="molecule type" value="Genomic_DNA"/>
</dbReference>
<proteinExistence type="inferred from homology"/>
<protein>
    <recommendedName>
        <fullName evidence="9">Mediator complex subunit 17</fullName>
    </recommendedName>
</protein>
<comment type="subcellular location">
    <subcellularLocation>
        <location evidence="1">Nucleus</location>
    </subcellularLocation>
</comment>
<name>A0AAW1P9Z5_9CHLO</name>
<evidence type="ECO:0000256" key="3">
    <source>
        <dbReference type="ARBA" id="ARBA00023015"/>
    </source>
</evidence>
<dbReference type="PANTHER" id="PTHR13114:SF7">
    <property type="entry name" value="MEDIATOR OF RNA POLYMERASE II TRANSCRIPTION SUBUNIT 17"/>
    <property type="match status" value="1"/>
</dbReference>